<sequence length="93" mass="10383">MRNKAQKESRSKVGTRIVCQVRKSLLTSIPPGSRILTVAVLNGYNNILEQTTLDDGSLYGFGDTTDDATQANRMWVTPILCPLKRRMEQSQAK</sequence>
<comment type="caution">
    <text evidence="1">The sequence shown here is derived from an EMBL/GenBank/DDBJ whole genome shotgun (WGS) entry which is preliminary data.</text>
</comment>
<evidence type="ECO:0000313" key="2">
    <source>
        <dbReference type="Proteomes" id="UP000241769"/>
    </source>
</evidence>
<organism evidence="1 2">
    <name type="scientific">Planoprotostelium fungivorum</name>
    <dbReference type="NCBI Taxonomy" id="1890364"/>
    <lineage>
        <taxon>Eukaryota</taxon>
        <taxon>Amoebozoa</taxon>
        <taxon>Evosea</taxon>
        <taxon>Variosea</taxon>
        <taxon>Cavosteliida</taxon>
        <taxon>Cavosteliaceae</taxon>
        <taxon>Planoprotostelium</taxon>
    </lineage>
</organism>
<keyword evidence="2" id="KW-1185">Reference proteome</keyword>
<dbReference type="AlphaFoldDB" id="A0A2P6MYR9"/>
<dbReference type="Proteomes" id="UP000241769">
    <property type="component" value="Unassembled WGS sequence"/>
</dbReference>
<dbReference type="EMBL" id="MDYQ01000296">
    <property type="protein sequence ID" value="PRP76852.1"/>
    <property type="molecule type" value="Genomic_DNA"/>
</dbReference>
<reference evidence="1 2" key="1">
    <citation type="journal article" date="2018" name="Genome Biol. Evol.">
        <title>Multiple Roots of Fruiting Body Formation in Amoebozoa.</title>
        <authorList>
            <person name="Hillmann F."/>
            <person name="Forbes G."/>
            <person name="Novohradska S."/>
            <person name="Ferling I."/>
            <person name="Riege K."/>
            <person name="Groth M."/>
            <person name="Westermann M."/>
            <person name="Marz M."/>
            <person name="Spaller T."/>
            <person name="Winckler T."/>
            <person name="Schaap P."/>
            <person name="Glockner G."/>
        </authorList>
    </citation>
    <scope>NUCLEOTIDE SEQUENCE [LARGE SCALE GENOMIC DNA]</scope>
    <source>
        <strain evidence="1 2">Jena</strain>
    </source>
</reference>
<gene>
    <name evidence="1" type="ORF">PROFUN_14772</name>
</gene>
<name>A0A2P6MYR9_9EUKA</name>
<proteinExistence type="predicted"/>
<accession>A0A2P6MYR9</accession>
<evidence type="ECO:0000313" key="1">
    <source>
        <dbReference type="EMBL" id="PRP76852.1"/>
    </source>
</evidence>
<protein>
    <submittedName>
        <fullName evidence="1">Uncharacterized protein</fullName>
    </submittedName>
</protein>
<dbReference type="InParanoid" id="A0A2P6MYR9"/>